<proteinExistence type="predicted"/>
<dbReference type="EMBL" id="JAJGMW010000032">
    <property type="protein sequence ID" value="MCC4214543.1"/>
    <property type="molecule type" value="Genomic_DNA"/>
</dbReference>
<organism evidence="1 2">
    <name type="scientific">Leeuwenhoekiella parthenopeia</name>
    <dbReference type="NCBI Taxonomy" id="2890320"/>
    <lineage>
        <taxon>Bacteria</taxon>
        <taxon>Pseudomonadati</taxon>
        <taxon>Bacteroidota</taxon>
        <taxon>Flavobacteriia</taxon>
        <taxon>Flavobacteriales</taxon>
        <taxon>Flavobacteriaceae</taxon>
        <taxon>Leeuwenhoekiella</taxon>
    </lineage>
</organism>
<comment type="caution">
    <text evidence="1">The sequence shown here is derived from an EMBL/GenBank/DDBJ whole genome shotgun (WGS) entry which is preliminary data.</text>
</comment>
<evidence type="ECO:0000313" key="2">
    <source>
        <dbReference type="Proteomes" id="UP001197770"/>
    </source>
</evidence>
<name>A0ABS8GYF1_9FLAO</name>
<sequence length="208" mass="24020">MRDFNREKEQLISDLKLAIAEHPEEKIFVEIHRILLDLNGPKQLVNLPGAIDNAGLADFQKAILANPKNKSSEEIRKLLSRYGQKKYPGVLSRMIVDALDYKFHIGERIIEFERYFSDPTNSLISTDLKKLAKYLLKKNRSITYWGKAWSGNKAYWIYFDAVLDVEKLRAKFNFEEHVTVHQNSDPKSGLEKGFIDQKTGEGIIGRLH</sequence>
<dbReference type="RefSeq" id="WP_228231601.1">
    <property type="nucleotide sequence ID" value="NZ_JAJGMW010000032.1"/>
</dbReference>
<reference evidence="1 2" key="1">
    <citation type="submission" date="2021-11" db="EMBL/GenBank/DDBJ databases">
        <title>Seasonal and diel survey of microbial diversity of the Tyrrhenian coast.</title>
        <authorList>
            <person name="Gattoni G."/>
            <person name="Corral P."/>
        </authorList>
    </citation>
    <scope>NUCLEOTIDE SEQUENCE [LARGE SCALE GENOMIC DNA]</scope>
    <source>
        <strain evidence="1 2">Mr9</strain>
    </source>
</reference>
<evidence type="ECO:0000313" key="1">
    <source>
        <dbReference type="EMBL" id="MCC4214543.1"/>
    </source>
</evidence>
<keyword evidence="2" id="KW-1185">Reference proteome</keyword>
<dbReference type="Proteomes" id="UP001197770">
    <property type="component" value="Unassembled WGS sequence"/>
</dbReference>
<protein>
    <submittedName>
        <fullName evidence="1">Uncharacterized protein</fullName>
    </submittedName>
</protein>
<accession>A0ABS8GYF1</accession>
<gene>
    <name evidence="1" type="ORF">LLW17_17600</name>
</gene>